<evidence type="ECO:0000313" key="2">
    <source>
        <dbReference type="EMBL" id="PKC03838.1"/>
    </source>
</evidence>
<organism evidence="2 3">
    <name type="scientific">Rhizophagus irregularis</name>
    <dbReference type="NCBI Taxonomy" id="588596"/>
    <lineage>
        <taxon>Eukaryota</taxon>
        <taxon>Fungi</taxon>
        <taxon>Fungi incertae sedis</taxon>
        <taxon>Mucoromycota</taxon>
        <taxon>Glomeromycotina</taxon>
        <taxon>Glomeromycetes</taxon>
        <taxon>Glomerales</taxon>
        <taxon>Glomeraceae</taxon>
        <taxon>Rhizophagus</taxon>
    </lineage>
</organism>
<proteinExistence type="predicted"/>
<dbReference type="Proteomes" id="UP000232722">
    <property type="component" value="Unassembled WGS sequence"/>
</dbReference>
<feature type="coiled-coil region" evidence="1">
    <location>
        <begin position="121"/>
        <end position="160"/>
    </location>
</feature>
<comment type="caution">
    <text evidence="2">The sequence shown here is derived from an EMBL/GenBank/DDBJ whole genome shotgun (WGS) entry which is preliminary data.</text>
</comment>
<dbReference type="VEuPathDB" id="FungiDB:RhiirFUN_025259"/>
<accession>A0A2N0PAI7</accession>
<dbReference type="VEuPathDB" id="FungiDB:RhiirA1_472403"/>
<evidence type="ECO:0000256" key="1">
    <source>
        <dbReference type="SAM" id="Coils"/>
    </source>
</evidence>
<dbReference type="VEuPathDB" id="FungiDB:FUN_006688"/>
<evidence type="ECO:0000313" key="3">
    <source>
        <dbReference type="Proteomes" id="UP000232722"/>
    </source>
</evidence>
<dbReference type="VEuPathDB" id="FungiDB:RhiirA1_462290"/>
<reference evidence="2 3" key="2">
    <citation type="submission" date="2017-09" db="EMBL/GenBank/DDBJ databases">
        <title>Extensive intraspecific genome diversity in a model arbuscular mycorrhizal fungus.</title>
        <authorList>
            <person name="Chen E.C."/>
            <person name="Morin E."/>
            <person name="Beaudet D."/>
            <person name="Noel J."/>
            <person name="Ndikumana S."/>
            <person name="Charron P."/>
            <person name="St-Onge C."/>
            <person name="Giorgi J."/>
            <person name="Grigoriev I.V."/>
            <person name="Roux C."/>
            <person name="Martin F.M."/>
            <person name="Corradi N."/>
        </authorList>
    </citation>
    <scope>NUCLEOTIDE SEQUENCE [LARGE SCALE GENOMIC DNA]</scope>
    <source>
        <strain evidence="2 3">A5</strain>
    </source>
</reference>
<dbReference type="EMBL" id="LLXJ01001111">
    <property type="protein sequence ID" value="PKC03838.1"/>
    <property type="molecule type" value="Genomic_DNA"/>
</dbReference>
<reference evidence="2 3" key="1">
    <citation type="submission" date="2016-04" db="EMBL/GenBank/DDBJ databases">
        <title>Genome analyses suggest a sexual origin of heterokaryosis in a supposedly ancient asexual fungus.</title>
        <authorList>
            <person name="Ropars J."/>
            <person name="Sedzielewska K."/>
            <person name="Noel J."/>
            <person name="Charron P."/>
            <person name="Farinelli L."/>
            <person name="Marton T."/>
            <person name="Kruger M."/>
            <person name="Pelin A."/>
            <person name="Brachmann A."/>
            <person name="Corradi N."/>
        </authorList>
    </citation>
    <scope>NUCLEOTIDE SEQUENCE [LARGE SCALE GENOMIC DNA]</scope>
    <source>
        <strain evidence="2 3">A5</strain>
    </source>
</reference>
<protein>
    <submittedName>
        <fullName evidence="2">Uncharacterized protein</fullName>
    </submittedName>
</protein>
<keyword evidence="1" id="KW-0175">Coiled coil</keyword>
<gene>
    <name evidence="2" type="ORF">RhiirA5_423143</name>
</gene>
<name>A0A2N0PAI7_9GLOM</name>
<dbReference type="VEuPathDB" id="FungiDB:FUN_022764"/>
<sequence>MQSDDFCDLFEERYLNWISFYTISWVQASLNILHSFISEDIWYKTPDNTNVAESCHANDKSAKKYGKINFITCQTQDQYGIRKTGKDLGVATREKQAIHRSIKRNCSNKKVTQTSTSSIVNDDLEKEKQMISLREKKFELEEKELKLKKERLEILKLKRELGVTDSEKPENLSTAVLSVLRSSAFFDDLKCEKPENLSTAVLSVLRSREFFDDVYALAFTLCPIKQSISVLESQSCTLADFSWTYKTWSCN</sequence>
<dbReference type="AlphaFoldDB" id="A0A2N0PAI7"/>